<protein>
    <recommendedName>
        <fullName evidence="4">Reverse transcriptase</fullName>
    </recommendedName>
</protein>
<evidence type="ECO:0000313" key="3">
    <source>
        <dbReference type="Proteomes" id="UP001633002"/>
    </source>
</evidence>
<evidence type="ECO:0008006" key="4">
    <source>
        <dbReference type="Google" id="ProtNLM"/>
    </source>
</evidence>
<feature type="compositionally biased region" description="Basic and acidic residues" evidence="1">
    <location>
        <begin position="1"/>
        <end position="20"/>
    </location>
</feature>
<evidence type="ECO:0000313" key="2">
    <source>
        <dbReference type="EMBL" id="KAL3681422.1"/>
    </source>
</evidence>
<dbReference type="Proteomes" id="UP001633002">
    <property type="component" value="Unassembled WGS sequence"/>
</dbReference>
<evidence type="ECO:0000256" key="1">
    <source>
        <dbReference type="SAM" id="MobiDB-lite"/>
    </source>
</evidence>
<reference evidence="2 3" key="1">
    <citation type="submission" date="2024-09" db="EMBL/GenBank/DDBJ databases">
        <title>Chromosome-scale assembly of Riccia sorocarpa.</title>
        <authorList>
            <person name="Paukszto L."/>
        </authorList>
    </citation>
    <scope>NUCLEOTIDE SEQUENCE [LARGE SCALE GENOMIC DNA]</scope>
    <source>
        <strain evidence="2">LP-2024</strain>
        <tissue evidence="2">Aerial parts of the thallus</tissue>
    </source>
</reference>
<sequence length="285" mass="32340">MQKREEHLQRLQGKLREAARNRQATADPELTKVEEEVDQLEKKRTKLWRRWSKIRWIAEGDAPSKFFFAQLKARRAKEAMSTLITDDGRKLEDDSEIMEELHKFYSNLYKQPEVSEADRELRSSALQKVTNKVDSTQNKKLAAIPAEDEIGTTVRALKADKSPGADGMTAELLQILWREKKQDVLDFVYGPQDGALVKRAITKGNYTVASKEWSVTENLLTSCPVRIANCPIASGMLTVWNKARKKLKICKEEMCPKGDAGPELLTTVSTQQGWTSKEATLGWDS</sequence>
<proteinExistence type="predicted"/>
<keyword evidence="3" id="KW-1185">Reference proteome</keyword>
<organism evidence="2 3">
    <name type="scientific">Riccia sorocarpa</name>
    <dbReference type="NCBI Taxonomy" id="122646"/>
    <lineage>
        <taxon>Eukaryota</taxon>
        <taxon>Viridiplantae</taxon>
        <taxon>Streptophyta</taxon>
        <taxon>Embryophyta</taxon>
        <taxon>Marchantiophyta</taxon>
        <taxon>Marchantiopsida</taxon>
        <taxon>Marchantiidae</taxon>
        <taxon>Marchantiales</taxon>
        <taxon>Ricciaceae</taxon>
        <taxon>Riccia</taxon>
    </lineage>
</organism>
<dbReference type="AlphaFoldDB" id="A0ABD3GQC1"/>
<name>A0ABD3GQC1_9MARC</name>
<comment type="caution">
    <text evidence="2">The sequence shown here is derived from an EMBL/GenBank/DDBJ whole genome shotgun (WGS) entry which is preliminary data.</text>
</comment>
<feature type="region of interest" description="Disordered" evidence="1">
    <location>
        <begin position="1"/>
        <end position="29"/>
    </location>
</feature>
<dbReference type="EMBL" id="JBJQOH010000007">
    <property type="protein sequence ID" value="KAL3681422.1"/>
    <property type="molecule type" value="Genomic_DNA"/>
</dbReference>
<gene>
    <name evidence="2" type="ORF">R1sor_024378</name>
</gene>
<accession>A0ABD3GQC1</accession>